<evidence type="ECO:0000256" key="2">
    <source>
        <dbReference type="SAM" id="MobiDB-lite"/>
    </source>
</evidence>
<protein>
    <submittedName>
        <fullName evidence="3">Uncharacterized protein</fullName>
    </submittedName>
</protein>
<evidence type="ECO:0000256" key="1">
    <source>
        <dbReference type="SAM" id="Coils"/>
    </source>
</evidence>
<dbReference type="AlphaFoldDB" id="A0A812Y172"/>
<reference evidence="3" key="1">
    <citation type="submission" date="2021-02" db="EMBL/GenBank/DDBJ databases">
        <authorList>
            <person name="Dougan E. K."/>
            <person name="Rhodes N."/>
            <person name="Thang M."/>
            <person name="Chan C."/>
        </authorList>
    </citation>
    <scope>NUCLEOTIDE SEQUENCE</scope>
</reference>
<keyword evidence="4" id="KW-1185">Reference proteome</keyword>
<gene>
    <name evidence="3" type="ORF">SPIL2461_LOCUS22278</name>
</gene>
<evidence type="ECO:0000313" key="3">
    <source>
        <dbReference type="EMBL" id="CAE7762555.1"/>
    </source>
</evidence>
<comment type="caution">
    <text evidence="3">The sequence shown here is derived from an EMBL/GenBank/DDBJ whole genome shotgun (WGS) entry which is preliminary data.</text>
</comment>
<dbReference type="EMBL" id="CAJNIZ010047113">
    <property type="protein sequence ID" value="CAE7762555.1"/>
    <property type="molecule type" value="Genomic_DNA"/>
</dbReference>
<proteinExistence type="predicted"/>
<name>A0A812Y172_SYMPI</name>
<evidence type="ECO:0000313" key="4">
    <source>
        <dbReference type="Proteomes" id="UP000649617"/>
    </source>
</evidence>
<keyword evidence="1" id="KW-0175">Coiled coil</keyword>
<feature type="non-terminal residue" evidence="3">
    <location>
        <position position="364"/>
    </location>
</feature>
<accession>A0A812Y172</accession>
<feature type="region of interest" description="Disordered" evidence="2">
    <location>
        <begin position="342"/>
        <end position="364"/>
    </location>
</feature>
<organism evidence="3 4">
    <name type="scientific">Symbiodinium pilosum</name>
    <name type="common">Dinoflagellate</name>
    <dbReference type="NCBI Taxonomy" id="2952"/>
    <lineage>
        <taxon>Eukaryota</taxon>
        <taxon>Sar</taxon>
        <taxon>Alveolata</taxon>
        <taxon>Dinophyceae</taxon>
        <taxon>Suessiales</taxon>
        <taxon>Symbiodiniaceae</taxon>
        <taxon>Symbiodinium</taxon>
    </lineage>
</organism>
<dbReference type="Proteomes" id="UP000649617">
    <property type="component" value="Unassembled WGS sequence"/>
</dbReference>
<feature type="coiled-coil region" evidence="1">
    <location>
        <begin position="48"/>
        <end position="77"/>
    </location>
</feature>
<sequence>MVSTCIVAVPERVSADVSAQEAAQTFVQTVGDNRDFLIASAAAFWTYRQVQEAERATAEAERATAEAKRQAEEAFKQSDEYKVQLAVAKFMEPFVPKMPKRKVIHGKVMDTIANGVKTWDEHATIVSGRFQTGKTVAVEEVFRGARGIFKHTVKDEHWEEKLYKSLQVDGPGMFETVLVRVKAELAKLADPITKTPIILLEVPRTTTKGMDTISSTSKDLSTEGGKAAHAGVLAALAFDAGGANRQKDMWIDDLTAEEAKKVLTLHGHEENAQDIIDACGSRVGDLTESRKDMVAGKTLQELKQETEAAAEREVERFLNLEVEVAGGRVIPIGRNVLTKLANSKQRGGDGAAERSAGQGIVPKM</sequence>